<dbReference type="EMBL" id="BMZC01000004">
    <property type="protein sequence ID" value="GGZ59393.1"/>
    <property type="molecule type" value="Genomic_DNA"/>
</dbReference>
<dbReference type="Pfam" id="PF19420">
    <property type="entry name" value="DDAH_eukar"/>
    <property type="match status" value="1"/>
</dbReference>
<reference evidence="1" key="2">
    <citation type="submission" date="2020-09" db="EMBL/GenBank/DDBJ databases">
        <authorList>
            <person name="Sun Q."/>
            <person name="Kim S."/>
        </authorList>
    </citation>
    <scope>NUCLEOTIDE SEQUENCE</scope>
    <source>
        <strain evidence="1">KCTC 32337</strain>
    </source>
</reference>
<dbReference type="SUPFAM" id="SSF55909">
    <property type="entry name" value="Pentein"/>
    <property type="match status" value="1"/>
</dbReference>
<dbReference type="NCBIfam" id="NF046062">
    <property type="entry name" value="citrull_CtlX"/>
    <property type="match status" value="1"/>
</dbReference>
<gene>
    <name evidence="1" type="ORF">GCM10011274_16760</name>
</gene>
<dbReference type="RefSeq" id="WP_013754174.1">
    <property type="nucleotide sequence ID" value="NZ_BMZC01000004.1"/>
</dbReference>
<sequence length="322" mass="35921">MQKLIPTKRNPQAPSGVIMIRPHHFYANPQTEGDNAFQRLASEPMKTADLTGGGNLSKQAYEQVTNAAKILTAHGIQVHIFEDETQDKPDSVFPNNWFSTHSGGHIAIYPMFAENRRKERRSDIIDMLKQKYRVQDVLDYSGLEHDGLYLEGTGAMVLDHIERVAYAVQSNRTNPLALERFCSHFNYEPMLFDAADENGTAVYHTNVLMCIGTDFVMLGSDMVSDETRRNEIITRFEASGREVITLTPEQIAEFCGNALELQSAQQRLLAMSQRAYDALTSAQRDRLEKSVALVPLDVSAIETAGGSIRCMLAGIHLAARSI</sequence>
<dbReference type="PANTHER" id="PTHR43224:SF1">
    <property type="entry name" value="AMIDINOTRANSFERASE"/>
    <property type="match status" value="1"/>
</dbReference>
<dbReference type="Proteomes" id="UP000622604">
    <property type="component" value="Unassembled WGS sequence"/>
</dbReference>
<evidence type="ECO:0000313" key="2">
    <source>
        <dbReference type="Proteomes" id="UP000622604"/>
    </source>
</evidence>
<reference evidence="1" key="1">
    <citation type="journal article" date="2014" name="Int. J. Syst. Evol. Microbiol.">
        <title>Complete genome sequence of Corynebacterium casei LMG S-19264T (=DSM 44701T), isolated from a smear-ripened cheese.</title>
        <authorList>
            <consortium name="US DOE Joint Genome Institute (JGI-PGF)"/>
            <person name="Walter F."/>
            <person name="Albersmeier A."/>
            <person name="Kalinowski J."/>
            <person name="Ruckert C."/>
        </authorList>
    </citation>
    <scope>NUCLEOTIDE SEQUENCE</scope>
    <source>
        <strain evidence="1">KCTC 32337</strain>
    </source>
</reference>
<protein>
    <submittedName>
        <fullName evidence="1">Amidinotransferase</fullName>
    </submittedName>
</protein>
<dbReference type="PIRSF" id="PIRSF028188">
    <property type="entry name" value="Amdntrnsf_FN0238"/>
    <property type="match status" value="1"/>
</dbReference>
<comment type="caution">
    <text evidence="1">The sequence shown here is derived from an EMBL/GenBank/DDBJ whole genome shotgun (WGS) entry which is preliminary data.</text>
</comment>
<dbReference type="AlphaFoldDB" id="A0A8H9IE41"/>
<evidence type="ECO:0000313" key="1">
    <source>
        <dbReference type="EMBL" id="GGZ59393.1"/>
    </source>
</evidence>
<dbReference type="InterPro" id="IPR014541">
    <property type="entry name" value="Amdntrnsf_FN0238"/>
</dbReference>
<accession>A0A8H9IE41</accession>
<name>A0A8H9IE41_9ALTE</name>
<dbReference type="Gene3D" id="3.75.10.10">
    <property type="entry name" value="L-arginine/glycine Amidinotransferase, Chain A"/>
    <property type="match status" value="1"/>
</dbReference>
<proteinExistence type="predicted"/>
<organism evidence="1 2">
    <name type="scientific">Paraglaciecola chathamensis</name>
    <dbReference type="NCBI Taxonomy" id="368405"/>
    <lineage>
        <taxon>Bacteria</taxon>
        <taxon>Pseudomonadati</taxon>
        <taxon>Pseudomonadota</taxon>
        <taxon>Gammaproteobacteria</taxon>
        <taxon>Alteromonadales</taxon>
        <taxon>Alteromonadaceae</taxon>
        <taxon>Paraglaciecola</taxon>
    </lineage>
</organism>
<dbReference type="PANTHER" id="PTHR43224">
    <property type="entry name" value="AMIDINOTRANSFERASE"/>
    <property type="match status" value="1"/>
</dbReference>